<evidence type="ECO:0000313" key="3">
    <source>
        <dbReference type="Proteomes" id="UP001161422"/>
    </source>
</evidence>
<gene>
    <name evidence="2" type="ORF">GCM10007895_04370</name>
</gene>
<dbReference type="PROSITE" id="PS51257">
    <property type="entry name" value="PROKAR_LIPOPROTEIN"/>
    <property type="match status" value="1"/>
</dbReference>
<feature type="transmembrane region" description="Helical" evidence="1">
    <location>
        <begin position="12"/>
        <end position="33"/>
    </location>
</feature>
<accession>A0AA37RT07</accession>
<organism evidence="2 3">
    <name type="scientific">Paraferrimonas sedimenticola</name>
    <dbReference type="NCBI Taxonomy" id="375674"/>
    <lineage>
        <taxon>Bacteria</taxon>
        <taxon>Pseudomonadati</taxon>
        <taxon>Pseudomonadota</taxon>
        <taxon>Gammaproteobacteria</taxon>
        <taxon>Alteromonadales</taxon>
        <taxon>Ferrimonadaceae</taxon>
        <taxon>Paraferrimonas</taxon>
    </lineage>
</organism>
<comment type="caution">
    <text evidence="2">The sequence shown here is derived from an EMBL/GenBank/DDBJ whole genome shotgun (WGS) entry which is preliminary data.</text>
</comment>
<evidence type="ECO:0000256" key="1">
    <source>
        <dbReference type="SAM" id="Phobius"/>
    </source>
</evidence>
<dbReference type="EMBL" id="BSNC01000001">
    <property type="protein sequence ID" value="GLP95131.1"/>
    <property type="molecule type" value="Genomic_DNA"/>
</dbReference>
<keyword evidence="3" id="KW-1185">Reference proteome</keyword>
<keyword evidence="1" id="KW-0472">Membrane</keyword>
<protein>
    <submittedName>
        <fullName evidence="2">Uncharacterized protein</fullName>
    </submittedName>
</protein>
<proteinExistence type="predicted"/>
<reference evidence="2" key="1">
    <citation type="journal article" date="2014" name="Int. J. Syst. Evol. Microbiol.">
        <title>Complete genome sequence of Corynebacterium casei LMG S-19264T (=DSM 44701T), isolated from a smear-ripened cheese.</title>
        <authorList>
            <consortium name="US DOE Joint Genome Institute (JGI-PGF)"/>
            <person name="Walter F."/>
            <person name="Albersmeier A."/>
            <person name="Kalinowski J."/>
            <person name="Ruckert C."/>
        </authorList>
    </citation>
    <scope>NUCLEOTIDE SEQUENCE</scope>
    <source>
        <strain evidence="2">NBRC 101628</strain>
    </source>
</reference>
<dbReference type="AlphaFoldDB" id="A0AA37RT07"/>
<name>A0AA37RT07_9GAMM</name>
<dbReference type="Proteomes" id="UP001161422">
    <property type="component" value="Unassembled WGS sequence"/>
</dbReference>
<reference evidence="2" key="2">
    <citation type="submission" date="2023-01" db="EMBL/GenBank/DDBJ databases">
        <title>Draft genome sequence of Paraferrimonas sedimenticola strain NBRC 101628.</title>
        <authorList>
            <person name="Sun Q."/>
            <person name="Mori K."/>
        </authorList>
    </citation>
    <scope>NUCLEOTIDE SEQUENCE</scope>
    <source>
        <strain evidence="2">NBRC 101628</strain>
    </source>
</reference>
<keyword evidence="1" id="KW-0812">Transmembrane</keyword>
<keyword evidence="1" id="KW-1133">Transmembrane helix</keyword>
<evidence type="ECO:0000313" key="2">
    <source>
        <dbReference type="EMBL" id="GLP95131.1"/>
    </source>
</evidence>
<sequence length="87" mass="9635">MKPIAFFVQALLWMSVACSPILVSFVIAVWAVYVGLVSSPMSGLGILLFGALVGVVWAERIRKTIGLSQFWGRLLGHPEFIRRSRSE</sequence>
<feature type="transmembrane region" description="Helical" evidence="1">
    <location>
        <begin position="39"/>
        <end position="58"/>
    </location>
</feature>
<dbReference type="RefSeq" id="WP_095505847.1">
    <property type="nucleotide sequence ID" value="NZ_BSNC01000001.1"/>
</dbReference>